<dbReference type="GO" id="GO:0019899">
    <property type="term" value="F:enzyme binding"/>
    <property type="evidence" value="ECO:0007669"/>
    <property type="project" value="UniProtKB-ARBA"/>
</dbReference>
<organism evidence="8 9">
    <name type="scientific">Litomosoides sigmodontis</name>
    <name type="common">Filarial nematode worm</name>
    <dbReference type="NCBI Taxonomy" id="42156"/>
    <lineage>
        <taxon>Eukaryota</taxon>
        <taxon>Metazoa</taxon>
        <taxon>Ecdysozoa</taxon>
        <taxon>Nematoda</taxon>
        <taxon>Chromadorea</taxon>
        <taxon>Rhabditida</taxon>
        <taxon>Spirurina</taxon>
        <taxon>Spiruromorpha</taxon>
        <taxon>Filarioidea</taxon>
        <taxon>Onchocercidae</taxon>
        <taxon>Litomosoides</taxon>
    </lineage>
</organism>
<feature type="coiled-coil region" evidence="6">
    <location>
        <begin position="646"/>
        <end position="713"/>
    </location>
</feature>
<dbReference type="InterPro" id="IPR003598">
    <property type="entry name" value="Ig_sub2"/>
</dbReference>
<keyword evidence="6" id="KW-0175">Coiled coil</keyword>
<keyword evidence="2" id="KW-0963">Cytoplasm</keyword>
<dbReference type="InterPro" id="IPR013098">
    <property type="entry name" value="Ig_I-set"/>
</dbReference>
<comment type="subcellular location">
    <subcellularLocation>
        <location evidence="1">Cytoplasm</location>
    </subcellularLocation>
</comment>
<dbReference type="SMART" id="SM00408">
    <property type="entry name" value="IGc2"/>
    <property type="match status" value="6"/>
</dbReference>
<dbReference type="InterPro" id="IPR058157">
    <property type="entry name" value="Spectrin_met"/>
</dbReference>
<feature type="coiled-coil region" evidence="6">
    <location>
        <begin position="564"/>
        <end position="591"/>
    </location>
</feature>
<dbReference type="FunFam" id="2.60.40.10:FF:000425">
    <property type="entry name" value="Myosin light chain kinase"/>
    <property type="match status" value="3"/>
</dbReference>
<protein>
    <recommendedName>
        <fullName evidence="7">Ig-like domain-containing protein</fullName>
    </recommendedName>
</protein>
<feature type="domain" description="Ig-like" evidence="7">
    <location>
        <begin position="931"/>
        <end position="1027"/>
    </location>
</feature>
<dbReference type="Pfam" id="PF07679">
    <property type="entry name" value="I-set"/>
    <property type="match status" value="6"/>
</dbReference>
<reference evidence="8 9" key="1">
    <citation type="submission" date="2018-08" db="EMBL/GenBank/DDBJ databases">
        <authorList>
            <person name="Laetsch R D."/>
            <person name="Stevens L."/>
            <person name="Kumar S."/>
            <person name="Blaxter L. M."/>
        </authorList>
    </citation>
    <scope>NUCLEOTIDE SEQUENCE [LARGE SCALE GENOMIC DNA]</scope>
</reference>
<accession>A0A3P6T3N3</accession>
<dbReference type="SUPFAM" id="SSF48726">
    <property type="entry name" value="Immunoglobulin"/>
    <property type="match status" value="6"/>
</dbReference>
<dbReference type="Gene3D" id="2.60.40.10">
    <property type="entry name" value="Immunoglobulins"/>
    <property type="match status" value="6"/>
</dbReference>
<dbReference type="FunFam" id="2.60.40.10:FF:000032">
    <property type="entry name" value="palladin isoform X1"/>
    <property type="match status" value="2"/>
</dbReference>
<evidence type="ECO:0000256" key="6">
    <source>
        <dbReference type="SAM" id="Coils"/>
    </source>
</evidence>
<dbReference type="InterPro" id="IPR003599">
    <property type="entry name" value="Ig_sub"/>
</dbReference>
<dbReference type="SMART" id="SM00409">
    <property type="entry name" value="IG"/>
    <property type="match status" value="6"/>
</dbReference>
<dbReference type="InterPro" id="IPR056701">
    <property type="entry name" value="DUF7799"/>
</dbReference>
<dbReference type="Gene3D" id="1.20.58.60">
    <property type="match status" value="2"/>
</dbReference>
<dbReference type="OMA" id="ETDMRNA"/>
<evidence type="ECO:0000256" key="5">
    <source>
        <dbReference type="ARBA" id="ARBA00023319"/>
    </source>
</evidence>
<dbReference type="InterPro" id="IPR036179">
    <property type="entry name" value="Ig-like_dom_sf"/>
</dbReference>
<dbReference type="OrthoDB" id="114660at2759"/>
<evidence type="ECO:0000256" key="3">
    <source>
        <dbReference type="ARBA" id="ARBA00022737"/>
    </source>
</evidence>
<dbReference type="Pfam" id="PF25101">
    <property type="entry name" value="Spectrin_7"/>
    <property type="match status" value="1"/>
</dbReference>
<keyword evidence="3" id="KW-0677">Repeat</keyword>
<dbReference type="SUPFAM" id="SSF46966">
    <property type="entry name" value="Spectrin repeat"/>
    <property type="match status" value="2"/>
</dbReference>
<keyword evidence="5" id="KW-0393">Immunoglobulin domain</keyword>
<sequence>MFNFPLQRAEKESVGYASLRIDEMRPRMLELGENADETSALLVIHEDLMHRLKSKEDQVEELLARADNLVLQQKEPDVHVYEAMAESLGIAWKELNCQLHMRGFLLAETKRFYKLAQHHEEISSKVQRMLRTINRRLSADSLNDAVLQTQKLIDELIDLTVSAVDSGADVITQIRVLGSMADNVESIQETAQACLLIEKTMLKMAAEWELIEESWKNERPKIEMQNNESEVVLSHIEGIEKWLQQARMQLNDGQNINLLMQQLLKQHKALKDILSIINRSGANASDRERVMLLQTDFDTFMQELKQRKEENDKVIAWIAAANTMLNQLGAMETDMRNANAAMAGELAPLAKQKAQKVIDDGQQMEHIDQRVSRFINDIQDKLKQIENYACERIDENKELIKDQLYRFEKWLTETEQSLVINGRLGCSLNDAIQFHKFYKDMFTDVINRGFELSGLWSKSHELSAVDRQRLEEFRQRYESLKEAVDERVNLGTLFQQVQKFGKELENSFESLNALISSNHTYMNEKLLVQMKEVFRMIEETIKQEKHQGNQFINTAQSIKMKDSRLDIEQSINSVRNLLNEHEQRQKIIEQTWQRWQDKRVEEQKIIRIVEDIQIWQEETVEIIRTVESKLESIIVIEQCEEVLKVIEEIGERFQQQERRIEEAELILKETEGEEAFEKVMLTKQRQKQIAERFSQLKERIRTVEKRIGEAAKEITKAPEITSHLRDAQIDEGNRFEFTAYIKGEPVPEIRWFKDDRDVKDNIDYRTAFVNGVATLTIDETFVEDTAVYTVRAQNVAGLAESSAKLVVKSRSEIGQQAEESFKPRFIRQLRNVNIVEGDDAFLDCIVIAIPEPKVVWYKEEEAIKESEHIELQFEGDHCSLKVKNAKMSDAGLYTVKATNIAGEATNFCRLAVQSLPLSRNSMMPSSTSSGPKFSLITPSFAPPLTNQVVREGSRTVFEVRIFGEPPPKVCWKHNEKPLYTTSDIRIENDANGWYRVVIENTLSQHSGMYTVIAKNTAGEARSGAMLNVESRRTTVRQKETNMLQTLTEGFWSDSAIMSSPTPPPVPKHRYHSETEEYAEKLVFEIGCSPTATVPEFIRPFQNEYIVNEGEKFKMDCLLIGNPRPKVHWYFNDRIINVNSKFCTLSNIGDTYSAILEPARLDHAGVYKMTAENIRGETESVFVVRVVPQSLKPTTIEHVHVTEEYGTYEYEQRIPDERSSQQSECVNDNLGMQEEEQRRMVARQHSTRLLSPPPAKKQQLQTLHSQQQNLSERCDIEKNGELGRPPHFTQTLVSEVATCGNETKFQGIVIGWPTPEVTWTKDGVPISKTTNPELIFSNIGGHVSLTFPTSQLEHSGKYMCTAKNVSGVATSSAQLVVRPRTVAPDFVRRLISEEVVEGDELRWTVQVTGDPTPRISWMRNGLVIPHCDEVRLIDEGNGVHSMVIAKVEMVDSGQFTCLAENIAGEARSTADLVIRPAGSEPGNYFHVTKVPFSGFLAP</sequence>
<gene>
    <name evidence="8" type="ORF">NLS_LOCUS2461</name>
</gene>
<dbReference type="STRING" id="42156.A0A3P6T3N3"/>
<feature type="domain" description="Ig-like" evidence="7">
    <location>
        <begin position="718"/>
        <end position="806"/>
    </location>
</feature>
<feature type="domain" description="Ig-like" evidence="7">
    <location>
        <begin position="823"/>
        <end position="911"/>
    </location>
</feature>
<proteinExistence type="predicted"/>
<evidence type="ECO:0000256" key="1">
    <source>
        <dbReference type="ARBA" id="ARBA00004496"/>
    </source>
</evidence>
<keyword evidence="4" id="KW-1015">Disulfide bond</keyword>
<dbReference type="InterPro" id="IPR007110">
    <property type="entry name" value="Ig-like_dom"/>
</dbReference>
<feature type="domain" description="Ig-like" evidence="7">
    <location>
        <begin position="1094"/>
        <end position="1181"/>
    </location>
</feature>
<evidence type="ECO:0000256" key="4">
    <source>
        <dbReference type="ARBA" id="ARBA00023157"/>
    </source>
</evidence>
<dbReference type="PROSITE" id="PS50835">
    <property type="entry name" value="IG_LIKE"/>
    <property type="match status" value="6"/>
</dbReference>
<dbReference type="InterPro" id="IPR013783">
    <property type="entry name" value="Ig-like_fold"/>
</dbReference>
<evidence type="ECO:0000313" key="9">
    <source>
        <dbReference type="Proteomes" id="UP000277928"/>
    </source>
</evidence>
<dbReference type="PANTHER" id="PTHR47633">
    <property type="entry name" value="IMMUNOGLOBULIN"/>
    <property type="match status" value="1"/>
</dbReference>
<feature type="domain" description="Ig-like" evidence="7">
    <location>
        <begin position="1285"/>
        <end position="1375"/>
    </location>
</feature>
<evidence type="ECO:0000313" key="8">
    <source>
        <dbReference type="EMBL" id="VDK74400.1"/>
    </source>
</evidence>
<dbReference type="GO" id="GO:0031672">
    <property type="term" value="C:A band"/>
    <property type="evidence" value="ECO:0007669"/>
    <property type="project" value="UniProtKB-ARBA"/>
</dbReference>
<feature type="domain" description="Ig-like" evidence="7">
    <location>
        <begin position="1383"/>
        <end position="1472"/>
    </location>
</feature>
<dbReference type="EMBL" id="UYRX01000113">
    <property type="protein sequence ID" value="VDK74400.1"/>
    <property type="molecule type" value="Genomic_DNA"/>
</dbReference>
<dbReference type="Proteomes" id="UP000277928">
    <property type="component" value="Unassembled WGS sequence"/>
</dbReference>
<feature type="coiled-coil region" evidence="6">
    <location>
        <begin position="45"/>
        <end position="72"/>
    </location>
</feature>
<dbReference type="Pfam" id="PF25075">
    <property type="entry name" value="DUF7799"/>
    <property type="match status" value="1"/>
</dbReference>
<keyword evidence="9" id="KW-1185">Reference proteome</keyword>
<evidence type="ECO:0000256" key="2">
    <source>
        <dbReference type="ARBA" id="ARBA00022490"/>
    </source>
</evidence>
<evidence type="ECO:0000259" key="7">
    <source>
        <dbReference type="PROSITE" id="PS50835"/>
    </source>
</evidence>
<name>A0A3P6T3N3_LITSI</name>